<protein>
    <submittedName>
        <fullName evidence="2">Uncharacterized protein</fullName>
    </submittedName>
</protein>
<gene>
    <name evidence="2" type="ORF">BH720_19265</name>
</gene>
<evidence type="ECO:0000313" key="2">
    <source>
        <dbReference type="EMBL" id="OEJ73548.1"/>
    </source>
</evidence>
<dbReference type="RefSeq" id="WP_069968853.1">
    <property type="nucleotide sequence ID" value="NZ_CM124774.1"/>
</dbReference>
<dbReference type="AlphaFoldDB" id="A0A1E5QG09"/>
<organism evidence="2">
    <name type="scientific">Desertifilum tharense IPPAS B-1220</name>
    <dbReference type="NCBI Taxonomy" id="1781255"/>
    <lineage>
        <taxon>Bacteria</taxon>
        <taxon>Bacillati</taxon>
        <taxon>Cyanobacteriota</taxon>
        <taxon>Cyanophyceae</taxon>
        <taxon>Desertifilales</taxon>
        <taxon>Desertifilaceae</taxon>
        <taxon>Desertifilum</taxon>
    </lineage>
</organism>
<name>A0A1E5QG09_9CYAN</name>
<comment type="caution">
    <text evidence="2">The sequence shown here is derived from an EMBL/GenBank/DDBJ whole genome shotgun (WGS) entry which is preliminary data.</text>
</comment>
<proteinExistence type="predicted"/>
<feature type="transmembrane region" description="Helical" evidence="1">
    <location>
        <begin position="43"/>
        <end position="65"/>
    </location>
</feature>
<dbReference type="EMBL" id="MJGC01000087">
    <property type="protein sequence ID" value="OEJ73548.1"/>
    <property type="molecule type" value="Genomic_DNA"/>
</dbReference>
<keyword evidence="1" id="KW-0812">Transmembrane</keyword>
<reference evidence="2" key="1">
    <citation type="submission" date="2016-09" db="EMBL/GenBank/DDBJ databases">
        <title>Draft genome of thermotolerant cyanobacterium Desertifilum sp. strain IPPAS B-1220.</title>
        <authorList>
            <person name="Sinetova M.A."/>
            <person name="Bolakhan K."/>
            <person name="Zayadan B.K."/>
            <person name="Mironov K.S."/>
            <person name="Ustinova V."/>
            <person name="Kupriyanova E.V."/>
            <person name="Sidorov R.A."/>
            <person name="Skrypnik A.N."/>
            <person name="Gogoleva N.E."/>
            <person name="Gogolev Y.V."/>
            <person name="Los D.A."/>
        </authorList>
    </citation>
    <scope>NUCLEOTIDE SEQUENCE [LARGE SCALE GENOMIC DNA]</scope>
    <source>
        <strain evidence="2">IPPAS B-1220</strain>
    </source>
</reference>
<accession>A0A1E5QG09</accession>
<sequence>MLEPLHSVSSPDYPETNVLPPIGDRLFAGVRVGCAYVLNLSRAIAFLGLVAIASVPLLCLSLLTLSDEGDNR</sequence>
<keyword evidence="1" id="KW-0472">Membrane</keyword>
<keyword evidence="1" id="KW-1133">Transmembrane helix</keyword>
<evidence type="ECO:0000256" key="1">
    <source>
        <dbReference type="SAM" id="Phobius"/>
    </source>
</evidence>